<dbReference type="GO" id="GO:0003700">
    <property type="term" value="F:DNA-binding transcription factor activity"/>
    <property type="evidence" value="ECO:0007669"/>
    <property type="project" value="TreeGrafter"/>
</dbReference>
<dbReference type="PANTHER" id="PTHR30146:SF33">
    <property type="entry name" value="TRANSCRIPTIONAL REGULATOR"/>
    <property type="match status" value="1"/>
</dbReference>
<evidence type="ECO:0000256" key="1">
    <source>
        <dbReference type="ARBA" id="ARBA00023015"/>
    </source>
</evidence>
<dbReference type="Pfam" id="PF13377">
    <property type="entry name" value="Peripla_BP_3"/>
    <property type="match status" value="1"/>
</dbReference>
<dbReference type="InterPro" id="IPR028082">
    <property type="entry name" value="Peripla_BP_I"/>
</dbReference>
<dbReference type="Gene3D" id="1.10.260.40">
    <property type="entry name" value="lambda repressor-like DNA-binding domains"/>
    <property type="match status" value="1"/>
</dbReference>
<dbReference type="Pfam" id="PF00356">
    <property type="entry name" value="LacI"/>
    <property type="match status" value="1"/>
</dbReference>
<accession>A0A927ISY2</accession>
<evidence type="ECO:0000256" key="3">
    <source>
        <dbReference type="ARBA" id="ARBA00023163"/>
    </source>
</evidence>
<keyword evidence="1" id="KW-0805">Transcription regulation</keyword>
<organism evidence="5 6">
    <name type="scientific">Devosia oryzisoli</name>
    <dbReference type="NCBI Taxonomy" id="2774138"/>
    <lineage>
        <taxon>Bacteria</taxon>
        <taxon>Pseudomonadati</taxon>
        <taxon>Pseudomonadota</taxon>
        <taxon>Alphaproteobacteria</taxon>
        <taxon>Hyphomicrobiales</taxon>
        <taxon>Devosiaceae</taxon>
        <taxon>Devosia</taxon>
    </lineage>
</organism>
<dbReference type="EMBL" id="JACYFU010000002">
    <property type="protein sequence ID" value="MBD8065974.1"/>
    <property type="molecule type" value="Genomic_DNA"/>
</dbReference>
<evidence type="ECO:0000313" key="5">
    <source>
        <dbReference type="EMBL" id="MBD8065974.1"/>
    </source>
</evidence>
<dbReference type="Proteomes" id="UP000654108">
    <property type="component" value="Unassembled WGS sequence"/>
</dbReference>
<gene>
    <name evidence="5" type="ORF">IC608_10860</name>
</gene>
<keyword evidence="3" id="KW-0804">Transcription</keyword>
<dbReference type="RefSeq" id="WP_191775225.1">
    <property type="nucleotide sequence ID" value="NZ_JACYFU010000002.1"/>
</dbReference>
<dbReference type="CDD" id="cd01392">
    <property type="entry name" value="HTH_LacI"/>
    <property type="match status" value="1"/>
</dbReference>
<reference evidence="5" key="1">
    <citation type="submission" date="2020-09" db="EMBL/GenBank/DDBJ databases">
        <title>Genome seq and assembly of Devosia sp.</title>
        <authorList>
            <person name="Chhetri G."/>
        </authorList>
    </citation>
    <scope>NUCLEOTIDE SEQUENCE</scope>
    <source>
        <strain evidence="5">PTR5</strain>
    </source>
</reference>
<keyword evidence="6" id="KW-1185">Reference proteome</keyword>
<dbReference type="PANTHER" id="PTHR30146">
    <property type="entry name" value="LACI-RELATED TRANSCRIPTIONAL REPRESSOR"/>
    <property type="match status" value="1"/>
</dbReference>
<dbReference type="InterPro" id="IPR000843">
    <property type="entry name" value="HTH_LacI"/>
</dbReference>
<protein>
    <submittedName>
        <fullName evidence="5">LacI family DNA-binding transcriptional regulator</fullName>
    </submittedName>
</protein>
<name>A0A927ISY2_9HYPH</name>
<proteinExistence type="predicted"/>
<dbReference type="SMART" id="SM00354">
    <property type="entry name" value="HTH_LACI"/>
    <property type="match status" value="1"/>
</dbReference>
<evidence type="ECO:0000313" key="6">
    <source>
        <dbReference type="Proteomes" id="UP000654108"/>
    </source>
</evidence>
<sequence length="330" mass="35184">MARLAGVSAITVSRALNTPQKVNEATRNAVLKAVEDTGYIPNRLAGSLASNRSRTVGVIVPTVTNSIFADKIKGLSDVLSEAGYQILLGQSGYSPEVEAELVSALLAQSPSGLVITGSAHALRTHTLLGRADIPVVETWTNAEAPVDMQVGFSNEDAAFAAVAHLAAGGYRSLALVVAPMVHNDRALGRKRGFDRGLAHFGLRQTLPPIEAEFSLRNGADALARVIEAQPQTDAIFFANDVLAAGALLECRRRNVAVPDRIGIIGFDDLEIASEMVPRLTTVAVPRYDIGANAARMLLRRLAGETIQPKLTLDFEVVARESTRRTCGDRV</sequence>
<evidence type="ECO:0000256" key="2">
    <source>
        <dbReference type="ARBA" id="ARBA00023125"/>
    </source>
</evidence>
<feature type="domain" description="HTH lacI-type" evidence="4">
    <location>
        <begin position="1"/>
        <end position="50"/>
    </location>
</feature>
<evidence type="ECO:0000259" key="4">
    <source>
        <dbReference type="PROSITE" id="PS50932"/>
    </source>
</evidence>
<dbReference type="Gene3D" id="3.40.50.2300">
    <property type="match status" value="2"/>
</dbReference>
<dbReference type="GO" id="GO:0000976">
    <property type="term" value="F:transcription cis-regulatory region binding"/>
    <property type="evidence" value="ECO:0007669"/>
    <property type="project" value="TreeGrafter"/>
</dbReference>
<dbReference type="PROSITE" id="PS50932">
    <property type="entry name" value="HTH_LACI_2"/>
    <property type="match status" value="1"/>
</dbReference>
<keyword evidence="2 5" id="KW-0238">DNA-binding</keyword>
<dbReference type="AlphaFoldDB" id="A0A927ISY2"/>
<dbReference type="SUPFAM" id="SSF47413">
    <property type="entry name" value="lambda repressor-like DNA-binding domains"/>
    <property type="match status" value="1"/>
</dbReference>
<dbReference type="SUPFAM" id="SSF53822">
    <property type="entry name" value="Periplasmic binding protein-like I"/>
    <property type="match status" value="1"/>
</dbReference>
<comment type="caution">
    <text evidence="5">The sequence shown here is derived from an EMBL/GenBank/DDBJ whole genome shotgun (WGS) entry which is preliminary data.</text>
</comment>
<dbReference type="InterPro" id="IPR010982">
    <property type="entry name" value="Lambda_DNA-bd_dom_sf"/>
</dbReference>
<dbReference type="InterPro" id="IPR046335">
    <property type="entry name" value="LacI/GalR-like_sensor"/>
</dbReference>
<dbReference type="CDD" id="cd01575">
    <property type="entry name" value="PBP1_GntR"/>
    <property type="match status" value="1"/>
</dbReference>